<dbReference type="SMART" id="SM00852">
    <property type="entry name" value="MoCF_biosynth"/>
    <property type="match status" value="1"/>
</dbReference>
<dbReference type="PANTHER" id="PTHR10192">
    <property type="entry name" value="MOLYBDOPTERIN BIOSYNTHESIS PROTEIN"/>
    <property type="match status" value="1"/>
</dbReference>
<dbReference type="UniPathway" id="UPA00344"/>
<comment type="similarity">
    <text evidence="1">Belongs to the MoeA family.</text>
</comment>
<protein>
    <recommendedName>
        <fullName evidence="1">Molybdopterin molybdenumtransferase</fullName>
        <ecNumber evidence="1">2.10.1.1</ecNumber>
    </recommendedName>
</protein>
<dbReference type="Gene3D" id="3.40.980.10">
    <property type="entry name" value="MoaB/Mog-like domain"/>
    <property type="match status" value="1"/>
</dbReference>
<sequence>MKAVPVQEAVGMVLCHDLTEIVPGKVKKPLFKKGHVVKPEDIPRLLDIGKEHLYVWEMREGILHENEAAQRMAAAAAGEGVYLTEPSEGKVSLVAAMDGLLKINSSALSLVNEQEQVMFATLHSNQLVKKDRVVAGTRIIPLVIDEKIITGVEHICRDSFPLVEVKPLKAMRVGLVTTGSEVYSGRIQDKFGPVVTAKLAQWGSEVTRQILVSDSIDMIVTAINELIREGVDMILVTGGMSVDPDDVTPAGVVAAGGRIISYGAPALPGAMFMMAYIGELPVMGLPGCVMYHRSSIFDLIAPRVLAGEKISRRDIAVLGYGGLCSNCSQCRFPDCSFGKSI</sequence>
<comment type="caution">
    <text evidence="3">The sequence shown here is derived from an EMBL/GenBank/DDBJ whole genome shotgun (WGS) entry which is preliminary data.</text>
</comment>
<dbReference type="PANTHER" id="PTHR10192:SF28">
    <property type="entry name" value="MOLYBDOPTERIN MOLYBDENUMTRANSFERASE"/>
    <property type="match status" value="1"/>
</dbReference>
<comment type="pathway">
    <text evidence="1">Cofactor biosynthesis; molybdopterin biosynthesis.</text>
</comment>
<keyword evidence="1" id="KW-0808">Transferase</keyword>
<organism evidence="3 4">
    <name type="scientific">Desulfallas thermosapovorans DSM 6562</name>
    <dbReference type="NCBI Taxonomy" id="1121431"/>
    <lineage>
        <taxon>Bacteria</taxon>
        <taxon>Bacillati</taxon>
        <taxon>Bacillota</taxon>
        <taxon>Clostridia</taxon>
        <taxon>Eubacteriales</taxon>
        <taxon>Desulfallaceae</taxon>
        <taxon>Desulfallas</taxon>
    </lineage>
</organism>
<gene>
    <name evidence="3" type="ORF">LX24_02253</name>
</gene>
<dbReference type="GO" id="GO:0005829">
    <property type="term" value="C:cytosol"/>
    <property type="evidence" value="ECO:0007669"/>
    <property type="project" value="TreeGrafter"/>
</dbReference>
<keyword evidence="1" id="KW-0501">Molybdenum cofactor biosynthesis</keyword>
<keyword evidence="4" id="KW-1185">Reference proteome</keyword>
<proteinExistence type="inferred from homology"/>
<dbReference type="CDD" id="cd03522">
    <property type="entry name" value="MoeA_like"/>
    <property type="match status" value="1"/>
</dbReference>
<comment type="catalytic activity">
    <reaction evidence="1">
        <text>adenylyl-molybdopterin + molybdate = Mo-molybdopterin + AMP + H(+)</text>
        <dbReference type="Rhea" id="RHEA:35047"/>
        <dbReference type="ChEBI" id="CHEBI:15378"/>
        <dbReference type="ChEBI" id="CHEBI:36264"/>
        <dbReference type="ChEBI" id="CHEBI:62727"/>
        <dbReference type="ChEBI" id="CHEBI:71302"/>
        <dbReference type="ChEBI" id="CHEBI:456215"/>
    </reaction>
</comment>
<dbReference type="InterPro" id="IPR036425">
    <property type="entry name" value="MoaB/Mog-like_dom_sf"/>
</dbReference>
<keyword evidence="1" id="KW-0460">Magnesium</keyword>
<dbReference type="InterPro" id="IPR038987">
    <property type="entry name" value="MoeA-like"/>
</dbReference>
<reference evidence="3 4" key="1">
    <citation type="submission" date="2019-07" db="EMBL/GenBank/DDBJ databases">
        <title>Genomic Encyclopedia of Type Strains, Phase I: the one thousand microbial genomes (KMG-I) project.</title>
        <authorList>
            <person name="Kyrpides N."/>
        </authorList>
    </citation>
    <scope>NUCLEOTIDE SEQUENCE [LARGE SCALE GENOMIC DNA]</scope>
    <source>
        <strain evidence="3 4">DSM 6562</strain>
    </source>
</reference>
<evidence type="ECO:0000313" key="3">
    <source>
        <dbReference type="EMBL" id="TYO94596.1"/>
    </source>
</evidence>
<evidence type="ECO:0000259" key="2">
    <source>
        <dbReference type="SMART" id="SM00852"/>
    </source>
</evidence>
<keyword evidence="1" id="KW-0479">Metal-binding</keyword>
<dbReference type="GO" id="GO:0046872">
    <property type="term" value="F:metal ion binding"/>
    <property type="evidence" value="ECO:0007669"/>
    <property type="project" value="UniProtKB-UniRule"/>
</dbReference>
<dbReference type="Pfam" id="PF00994">
    <property type="entry name" value="MoCF_biosynth"/>
    <property type="match status" value="1"/>
</dbReference>
<accession>A0A5S4ZPU4</accession>
<keyword evidence="1" id="KW-0500">Molybdenum</keyword>
<dbReference type="RefSeq" id="WP_166512236.1">
    <property type="nucleotide sequence ID" value="NZ_VNHM01000013.1"/>
</dbReference>
<name>A0A5S4ZPU4_9FIRM</name>
<dbReference type="EC" id="2.10.1.1" evidence="1"/>
<evidence type="ECO:0000313" key="4">
    <source>
        <dbReference type="Proteomes" id="UP000323166"/>
    </source>
</evidence>
<comment type="function">
    <text evidence="1">Catalyzes the insertion of molybdate into adenylated molybdopterin with the concomitant release of AMP.</text>
</comment>
<dbReference type="GO" id="GO:0061599">
    <property type="term" value="F:molybdopterin molybdotransferase activity"/>
    <property type="evidence" value="ECO:0007669"/>
    <property type="project" value="UniProtKB-UniRule"/>
</dbReference>
<dbReference type="AlphaFoldDB" id="A0A5S4ZPU4"/>
<dbReference type="SUPFAM" id="SSF53218">
    <property type="entry name" value="Molybdenum cofactor biosynthesis proteins"/>
    <property type="match status" value="1"/>
</dbReference>
<comment type="cofactor">
    <cofactor evidence="1">
        <name>Mg(2+)</name>
        <dbReference type="ChEBI" id="CHEBI:18420"/>
    </cofactor>
</comment>
<feature type="domain" description="MoaB/Mog" evidence="2">
    <location>
        <begin position="174"/>
        <end position="306"/>
    </location>
</feature>
<dbReference type="GO" id="GO:0006777">
    <property type="term" value="P:Mo-molybdopterin cofactor biosynthetic process"/>
    <property type="evidence" value="ECO:0007669"/>
    <property type="project" value="UniProtKB-UniRule"/>
</dbReference>
<dbReference type="Proteomes" id="UP000323166">
    <property type="component" value="Unassembled WGS sequence"/>
</dbReference>
<evidence type="ECO:0000256" key="1">
    <source>
        <dbReference type="RuleBase" id="RU365090"/>
    </source>
</evidence>
<dbReference type="InterPro" id="IPR001453">
    <property type="entry name" value="MoaB/Mog_dom"/>
</dbReference>
<dbReference type="EMBL" id="VNHM01000013">
    <property type="protein sequence ID" value="TYO94596.1"/>
    <property type="molecule type" value="Genomic_DNA"/>
</dbReference>